<reference evidence="5" key="1">
    <citation type="submission" date="2022-12" db="EMBL/GenBank/DDBJ databases">
        <title>Draft genome assemblies for two species of Escallonia (Escalloniales).</title>
        <authorList>
            <person name="Chanderbali A."/>
            <person name="Dervinis C."/>
            <person name="Anghel I."/>
            <person name="Soltis D."/>
            <person name="Soltis P."/>
            <person name="Zapata F."/>
        </authorList>
    </citation>
    <scope>NUCLEOTIDE SEQUENCE</scope>
    <source>
        <strain evidence="5">UCBG92.1500</strain>
        <tissue evidence="5">Leaf</tissue>
    </source>
</reference>
<dbReference type="PANTHER" id="PTHR43625:SF40">
    <property type="entry name" value="ALDO-KETO REDUCTASE YAKC [NADP(+)]"/>
    <property type="match status" value="1"/>
</dbReference>
<feature type="compositionally biased region" description="Basic and acidic residues" evidence="3">
    <location>
        <begin position="1"/>
        <end position="13"/>
    </location>
</feature>
<dbReference type="Gene3D" id="3.20.20.100">
    <property type="entry name" value="NADP-dependent oxidoreductase domain"/>
    <property type="match status" value="1"/>
</dbReference>
<dbReference type="GO" id="GO:0016491">
    <property type="term" value="F:oxidoreductase activity"/>
    <property type="evidence" value="ECO:0007669"/>
    <property type="project" value="UniProtKB-KW"/>
</dbReference>
<evidence type="ECO:0000259" key="4">
    <source>
        <dbReference type="Pfam" id="PF00248"/>
    </source>
</evidence>
<feature type="region of interest" description="Disordered" evidence="3">
    <location>
        <begin position="1"/>
        <end position="22"/>
    </location>
</feature>
<organism evidence="5 6">
    <name type="scientific">Escallonia rubra</name>
    <dbReference type="NCBI Taxonomy" id="112253"/>
    <lineage>
        <taxon>Eukaryota</taxon>
        <taxon>Viridiplantae</taxon>
        <taxon>Streptophyta</taxon>
        <taxon>Embryophyta</taxon>
        <taxon>Tracheophyta</taxon>
        <taxon>Spermatophyta</taxon>
        <taxon>Magnoliopsida</taxon>
        <taxon>eudicotyledons</taxon>
        <taxon>Gunneridae</taxon>
        <taxon>Pentapetalae</taxon>
        <taxon>asterids</taxon>
        <taxon>campanulids</taxon>
        <taxon>Escalloniales</taxon>
        <taxon>Escalloniaceae</taxon>
        <taxon>Escallonia</taxon>
    </lineage>
</organism>
<keyword evidence="1" id="KW-0521">NADP</keyword>
<evidence type="ECO:0000313" key="6">
    <source>
        <dbReference type="Proteomes" id="UP001187471"/>
    </source>
</evidence>
<dbReference type="InterPro" id="IPR036812">
    <property type="entry name" value="NAD(P)_OxRdtase_dom_sf"/>
</dbReference>
<protein>
    <recommendedName>
        <fullName evidence="4">NADP-dependent oxidoreductase domain-containing protein</fullName>
    </recommendedName>
</protein>
<sequence>MVHLREEEKREMASAKAVPRRKLGSQGLDVSAIGLGCMGMSRGHGHPKPEPEMIKLIHHAIDSGVTFFDTSDVYGPHTNEILIGKGDPAYVRACCEASLKRLDVDCIDLYYVHRIDTSIPIEVTVGEMKKLVEEGKIKYIGLSEASPDTIRRAHAVHPITAIQLEWSLWTRDSEEEVIPTCRELGIGIVPYRPLGKGFFAVGPKVAESLTENDFRRTAPKFQGENLEHNRTAYERVKEMAEKKGCTPSQLALAWVLHQGNDVVPIPGTTKIENFNENIGALSESLTPQEMAELEKIASLIKGERYSEAAMKLSWKYANTPPLSSWKAS</sequence>
<evidence type="ECO:0000256" key="1">
    <source>
        <dbReference type="ARBA" id="ARBA00022857"/>
    </source>
</evidence>
<dbReference type="SUPFAM" id="SSF51430">
    <property type="entry name" value="NAD(P)-linked oxidoreductase"/>
    <property type="match status" value="1"/>
</dbReference>
<dbReference type="InterPro" id="IPR023210">
    <property type="entry name" value="NADP_OxRdtase_dom"/>
</dbReference>
<keyword evidence="6" id="KW-1185">Reference proteome</keyword>
<dbReference type="GO" id="GO:0005737">
    <property type="term" value="C:cytoplasm"/>
    <property type="evidence" value="ECO:0007669"/>
    <property type="project" value="TreeGrafter"/>
</dbReference>
<dbReference type="Proteomes" id="UP001187471">
    <property type="component" value="Unassembled WGS sequence"/>
</dbReference>
<keyword evidence="2" id="KW-0560">Oxidoreductase</keyword>
<evidence type="ECO:0000256" key="3">
    <source>
        <dbReference type="SAM" id="MobiDB-lite"/>
    </source>
</evidence>
<accession>A0AA88RV60</accession>
<evidence type="ECO:0000313" key="5">
    <source>
        <dbReference type="EMBL" id="KAK2979735.1"/>
    </source>
</evidence>
<dbReference type="Pfam" id="PF00248">
    <property type="entry name" value="Aldo_ket_red"/>
    <property type="match status" value="2"/>
</dbReference>
<evidence type="ECO:0000256" key="2">
    <source>
        <dbReference type="ARBA" id="ARBA00023002"/>
    </source>
</evidence>
<feature type="domain" description="NADP-dependent oxidoreductase" evidence="4">
    <location>
        <begin position="87"/>
        <end position="296"/>
    </location>
</feature>
<gene>
    <name evidence="5" type="ORF">RJ640_026807</name>
</gene>
<comment type="caution">
    <text evidence="5">The sequence shown here is derived from an EMBL/GenBank/DDBJ whole genome shotgun (WGS) entry which is preliminary data.</text>
</comment>
<dbReference type="InterPro" id="IPR050791">
    <property type="entry name" value="Aldo-Keto_reductase"/>
</dbReference>
<dbReference type="CDD" id="cd19145">
    <property type="entry name" value="AKR_AKR13D1"/>
    <property type="match status" value="1"/>
</dbReference>
<dbReference type="AlphaFoldDB" id="A0AA88RV60"/>
<dbReference type="PANTHER" id="PTHR43625">
    <property type="entry name" value="AFLATOXIN B1 ALDEHYDE REDUCTASE"/>
    <property type="match status" value="1"/>
</dbReference>
<proteinExistence type="predicted"/>
<feature type="domain" description="NADP-dependent oxidoreductase" evidence="4">
    <location>
        <begin position="33"/>
        <end position="85"/>
    </location>
</feature>
<name>A0AA88RV60_9ASTE</name>
<dbReference type="EMBL" id="JAVXUO010001718">
    <property type="protein sequence ID" value="KAK2979735.1"/>
    <property type="molecule type" value="Genomic_DNA"/>
</dbReference>